<organism evidence="11 12">
    <name type="scientific">Deinococcus antarcticus</name>
    <dbReference type="NCBI Taxonomy" id="1298767"/>
    <lineage>
        <taxon>Bacteria</taxon>
        <taxon>Thermotogati</taxon>
        <taxon>Deinococcota</taxon>
        <taxon>Deinococci</taxon>
        <taxon>Deinococcales</taxon>
        <taxon>Deinococcaceae</taxon>
        <taxon>Deinococcus</taxon>
    </lineage>
</organism>
<sequence length="233" mass="24722">MNAHRALLTILALSTTASAATYYTVQPGDSLATVAQKANMEPATVLKLNGLQNPTLQVGQKLNLTPSGFARIEAAQQATTQTVVNAPKTSSTPTRTTPTAKNSTPTVTTTGTRAFIQSAASRFLGIRYVLGGTGGRGIDCSGYTMNVFRTLGINLPRTAAAQWRSGVAVSSRNLRAGDLVFFNTTGRTASHVGIYLGNGMMAGANSYYGKTMIEPLFSNPYWASRYNGARRVM</sequence>
<keyword evidence="3 8" id="KW-0732">Signal</keyword>
<dbReference type="Pfam" id="PF00877">
    <property type="entry name" value="NLPC_P60"/>
    <property type="match status" value="1"/>
</dbReference>
<comment type="caution">
    <text evidence="11">The sequence shown here is derived from an EMBL/GenBank/DDBJ whole genome shotgun (WGS) entry which is preliminary data.</text>
</comment>
<dbReference type="InterPro" id="IPR036779">
    <property type="entry name" value="LysM_dom_sf"/>
</dbReference>
<gene>
    <name evidence="11" type="ORF">ACFOPQ_16755</name>
</gene>
<dbReference type="InterPro" id="IPR052062">
    <property type="entry name" value="Murein_DD/LD_carboxypeptidase"/>
</dbReference>
<comment type="similarity">
    <text evidence="1">Belongs to the peptidase C40 family.</text>
</comment>
<dbReference type="InterPro" id="IPR038765">
    <property type="entry name" value="Papain-like_cys_pep_sf"/>
</dbReference>
<dbReference type="Gene3D" id="3.90.1720.10">
    <property type="entry name" value="endopeptidase domain like (from Nostoc punctiforme)"/>
    <property type="match status" value="1"/>
</dbReference>
<feature type="domain" description="NlpC/P60" evidence="10">
    <location>
        <begin position="109"/>
        <end position="233"/>
    </location>
</feature>
<dbReference type="Pfam" id="PF01476">
    <property type="entry name" value="LysM"/>
    <property type="match status" value="1"/>
</dbReference>
<dbReference type="Proteomes" id="UP001595748">
    <property type="component" value="Unassembled WGS sequence"/>
</dbReference>
<reference evidence="12" key="1">
    <citation type="journal article" date="2019" name="Int. J. Syst. Evol. Microbiol.">
        <title>The Global Catalogue of Microorganisms (GCM) 10K type strain sequencing project: providing services to taxonomists for standard genome sequencing and annotation.</title>
        <authorList>
            <consortium name="The Broad Institute Genomics Platform"/>
            <consortium name="The Broad Institute Genome Sequencing Center for Infectious Disease"/>
            <person name="Wu L."/>
            <person name="Ma J."/>
        </authorList>
    </citation>
    <scope>NUCLEOTIDE SEQUENCE [LARGE SCALE GENOMIC DNA]</scope>
    <source>
        <strain evidence="12">CCTCC AB 2013263</strain>
    </source>
</reference>
<dbReference type="PROSITE" id="PS51935">
    <property type="entry name" value="NLPC_P60"/>
    <property type="match status" value="1"/>
</dbReference>
<evidence type="ECO:0000259" key="9">
    <source>
        <dbReference type="PROSITE" id="PS51782"/>
    </source>
</evidence>
<dbReference type="SUPFAM" id="SSF54106">
    <property type="entry name" value="LysM domain"/>
    <property type="match status" value="1"/>
</dbReference>
<dbReference type="RefSeq" id="WP_380080272.1">
    <property type="nucleotide sequence ID" value="NZ_JBHRZF010000194.1"/>
</dbReference>
<proteinExistence type="inferred from homology"/>
<evidence type="ECO:0000256" key="6">
    <source>
        <dbReference type="ARBA" id="ARBA00022807"/>
    </source>
</evidence>
<name>A0ABV8AB88_9DEIO</name>
<dbReference type="EMBL" id="JBHRZF010000194">
    <property type="protein sequence ID" value="MFC3862415.1"/>
    <property type="molecule type" value="Genomic_DNA"/>
</dbReference>
<dbReference type="SUPFAM" id="SSF54001">
    <property type="entry name" value="Cysteine proteinases"/>
    <property type="match status" value="1"/>
</dbReference>
<protein>
    <submittedName>
        <fullName evidence="11">C40 family peptidase</fullName>
    </submittedName>
</protein>
<evidence type="ECO:0000256" key="4">
    <source>
        <dbReference type="ARBA" id="ARBA00022737"/>
    </source>
</evidence>
<dbReference type="InterPro" id="IPR018392">
    <property type="entry name" value="LysM"/>
</dbReference>
<feature type="compositionally biased region" description="Low complexity" evidence="7">
    <location>
        <begin position="89"/>
        <end position="107"/>
    </location>
</feature>
<dbReference type="PANTHER" id="PTHR47360">
    <property type="entry name" value="MUREIN DD-ENDOPEPTIDASE MEPS/MUREIN LD-CARBOXYPEPTIDASE"/>
    <property type="match status" value="1"/>
</dbReference>
<keyword evidence="4" id="KW-0677">Repeat</keyword>
<keyword evidence="5" id="KW-0378">Hydrolase</keyword>
<dbReference type="CDD" id="cd00118">
    <property type="entry name" value="LysM"/>
    <property type="match status" value="1"/>
</dbReference>
<accession>A0ABV8AB88</accession>
<evidence type="ECO:0000256" key="2">
    <source>
        <dbReference type="ARBA" id="ARBA00022670"/>
    </source>
</evidence>
<feature type="signal peptide" evidence="8">
    <location>
        <begin position="1"/>
        <end position="19"/>
    </location>
</feature>
<feature type="chain" id="PRO_5046359305" evidence="8">
    <location>
        <begin position="20"/>
        <end position="233"/>
    </location>
</feature>
<dbReference type="Gene3D" id="3.10.350.10">
    <property type="entry name" value="LysM domain"/>
    <property type="match status" value="1"/>
</dbReference>
<evidence type="ECO:0000256" key="3">
    <source>
        <dbReference type="ARBA" id="ARBA00022729"/>
    </source>
</evidence>
<dbReference type="SMART" id="SM00257">
    <property type="entry name" value="LysM"/>
    <property type="match status" value="1"/>
</dbReference>
<keyword evidence="2" id="KW-0645">Protease</keyword>
<evidence type="ECO:0000256" key="1">
    <source>
        <dbReference type="ARBA" id="ARBA00007074"/>
    </source>
</evidence>
<keyword evidence="12" id="KW-1185">Reference proteome</keyword>
<evidence type="ECO:0000256" key="7">
    <source>
        <dbReference type="SAM" id="MobiDB-lite"/>
    </source>
</evidence>
<feature type="region of interest" description="Disordered" evidence="7">
    <location>
        <begin position="83"/>
        <end position="107"/>
    </location>
</feature>
<evidence type="ECO:0000256" key="8">
    <source>
        <dbReference type="SAM" id="SignalP"/>
    </source>
</evidence>
<dbReference type="InterPro" id="IPR000064">
    <property type="entry name" value="NLP_P60_dom"/>
</dbReference>
<evidence type="ECO:0000313" key="11">
    <source>
        <dbReference type="EMBL" id="MFC3862415.1"/>
    </source>
</evidence>
<feature type="domain" description="LysM" evidence="9">
    <location>
        <begin position="21"/>
        <end position="64"/>
    </location>
</feature>
<dbReference type="PANTHER" id="PTHR47360:SF1">
    <property type="entry name" value="ENDOPEPTIDASE NLPC-RELATED"/>
    <property type="match status" value="1"/>
</dbReference>
<evidence type="ECO:0000259" key="10">
    <source>
        <dbReference type="PROSITE" id="PS51935"/>
    </source>
</evidence>
<dbReference type="PROSITE" id="PS51782">
    <property type="entry name" value="LYSM"/>
    <property type="match status" value="1"/>
</dbReference>
<evidence type="ECO:0000313" key="12">
    <source>
        <dbReference type="Proteomes" id="UP001595748"/>
    </source>
</evidence>
<evidence type="ECO:0000256" key="5">
    <source>
        <dbReference type="ARBA" id="ARBA00022801"/>
    </source>
</evidence>
<keyword evidence="6" id="KW-0788">Thiol protease</keyword>